<dbReference type="PANTHER" id="PTHR19241">
    <property type="entry name" value="ATP-BINDING CASSETTE TRANSPORTER"/>
    <property type="match status" value="1"/>
</dbReference>
<dbReference type="CDD" id="cd03233">
    <property type="entry name" value="ABCG_PDR_domain1"/>
    <property type="match status" value="1"/>
</dbReference>
<dbReference type="Proteomes" id="UP000240883">
    <property type="component" value="Unassembled WGS sequence"/>
</dbReference>
<feature type="transmembrane region" description="Helical" evidence="9">
    <location>
        <begin position="1200"/>
        <end position="1223"/>
    </location>
</feature>
<feature type="transmembrane region" description="Helical" evidence="9">
    <location>
        <begin position="563"/>
        <end position="581"/>
    </location>
</feature>
<dbReference type="GO" id="GO:0140359">
    <property type="term" value="F:ABC-type transporter activity"/>
    <property type="evidence" value="ECO:0007669"/>
    <property type="project" value="InterPro"/>
</dbReference>
<dbReference type="InterPro" id="IPR034001">
    <property type="entry name" value="ABCG_PDR_1"/>
</dbReference>
<reference evidence="11 12" key="1">
    <citation type="journal article" date="2018" name="Front. Microbiol.">
        <title>Genome-Wide Analysis of Corynespora cassiicola Leaf Fall Disease Putative Effectors.</title>
        <authorList>
            <person name="Lopez D."/>
            <person name="Ribeiro S."/>
            <person name="Label P."/>
            <person name="Fumanal B."/>
            <person name="Venisse J.S."/>
            <person name="Kohler A."/>
            <person name="de Oliveira R.R."/>
            <person name="Labutti K."/>
            <person name="Lipzen A."/>
            <person name="Lail K."/>
            <person name="Bauer D."/>
            <person name="Ohm R.A."/>
            <person name="Barry K.W."/>
            <person name="Spatafora J."/>
            <person name="Grigoriev I.V."/>
            <person name="Martin F.M."/>
            <person name="Pujade-Renaud V."/>
        </authorList>
    </citation>
    <scope>NUCLEOTIDE SEQUENCE [LARGE SCALE GENOMIC DNA]</scope>
    <source>
        <strain evidence="11 12">Philippines</strain>
    </source>
</reference>
<feature type="transmembrane region" description="Helical" evidence="9">
    <location>
        <begin position="491"/>
        <end position="521"/>
    </location>
</feature>
<dbReference type="InterPro" id="IPR003439">
    <property type="entry name" value="ABC_transporter-like_ATP-bd"/>
</dbReference>
<dbReference type="Gene3D" id="3.40.50.300">
    <property type="entry name" value="P-loop containing nucleotide triphosphate hydrolases"/>
    <property type="match status" value="2"/>
</dbReference>
<dbReference type="InterPro" id="IPR043926">
    <property type="entry name" value="ABCG_dom"/>
</dbReference>
<keyword evidence="12" id="KW-1185">Reference proteome</keyword>
<keyword evidence="5" id="KW-0547">Nucleotide-binding</keyword>
<feature type="transmembrane region" description="Helical" evidence="9">
    <location>
        <begin position="1353"/>
        <end position="1373"/>
    </location>
</feature>
<evidence type="ECO:0000256" key="2">
    <source>
        <dbReference type="ARBA" id="ARBA00006012"/>
    </source>
</evidence>
<dbReference type="EMBL" id="KZ678129">
    <property type="protein sequence ID" value="PSN73073.1"/>
    <property type="molecule type" value="Genomic_DNA"/>
</dbReference>
<sequence>MDQDRNSTGSSGLPTYRPDGRSLGILFEDVDVWGNAAGESRAQDMLAVFENILYNWPKALLSKAIGKSNTNYRRLVQGAVGVVPPGETLLVLGRPGAGCSTLLKVLANQRLPFVGVDGNVQYGTFSASEMGTHYRSEVIYNAEDDVHFPTLSVANTMAFALKLRKPERLKDETDNQFASRMTDVILRALKIEHTKDTIVGDAYVRGVSGGERKRVSLAEVLSAAPAVVCWDNPLRGLDSSSALMFLRLLRAMSTTTGMTNIVTAYQISETIYQECFDRVLVLYEGHVVYSGAAGNTAKEYFTDHLGFFCPQRQTTPDFLTAVTSPDEQWIDETLATPPPLTPEGMSEAFRRSPAYQSLQAEILQYRNSLLNSDARAAQFEQEVGLTKTRMTTESATTVRAVHTQLLVAMKRYYQLVWGGRSTLFTILALNTINGLVIGAAYFQSPNTYMGAFQRSGAIFFALIYFALNGLAEASSMIHARPILQKHHSLGLLNPGLSAVAVTIADLPICFVQTIFFTLPYYFLVGLQMKADGYWFFELIIFASYASFLALFRALGATAPNVPIALLLGGIALPIILLHSGYAPPWPTLLGWDAWIRRISPSPYALEALMGYDFKDATLQCEASELVPSGPAYENISIANQGCSIPGNTPGSATVPGSRYLQVQFDYLPSHAWRNFGIIISFWVIFVIWQCLAQSYMTEHASDGVFGRVYKRSAVIPVETKAKQDGKKQFDIEAQTRVPSPESQSTQVDSSTQNMGIGNKAAFVFSEVTYKITTADGPRTLLNSVSGYVKPGQLTALMGASGAGKTTLLDTLAQRKTDGSVSGDIRIGGQSVIDLGKAFSQACGFCMQQDVHEPGTTVREALMFSAMMRRPLSIPKAEKQQHVENVMDLLALQPIADAMIGVSGEGGLGVEERKRLTIGVELAADPSALLFLDEPTSGLDSQAAYSLVRFLQDIAASGVPIICTIHQPSAIIFDMFDHIMLLAPGGQTIYFGETGDQSSTVVEYFARNGVEMDSTANPAEFILETVAERSVADEWASRWRTSPENQAVVQQIEAINQDSPKTDLESHSLPFLSQVTLLIQRHAISVWRDGFYGFSRLVKTAFMAMFVGFAFFMPGDTQQNAQNRILIMLLLQWIVPASCGDLQSMWYAKWALFTARERSGVGYHPLALCTALVAVEIPLAIVIYTIGFLCGWLPVGLGYAGFGYLNLLALSMFGIGYPFAIASLSINEEVAGYTNSLIWCVMATFGGIAIPHSKMNDFYRPWLFWADPLRYWLGTTAAAALHEVPVRCADQELTMIEPPVGSTCGEYMGNYLSTKPGYIENPNATEACAFCAYSTGDEYIAQFSFFFSERWRDWGIFTGFCISTLCLVFLVSWLRYGRVWKR</sequence>
<evidence type="ECO:0000313" key="11">
    <source>
        <dbReference type="EMBL" id="PSN73073.1"/>
    </source>
</evidence>
<feature type="transmembrane region" description="Helical" evidence="9">
    <location>
        <begin position="533"/>
        <end position="551"/>
    </location>
</feature>
<evidence type="ECO:0000256" key="8">
    <source>
        <dbReference type="ARBA" id="ARBA00023136"/>
    </source>
</evidence>
<keyword evidence="8 9" id="KW-0472">Membrane</keyword>
<feature type="transmembrane region" description="Helical" evidence="9">
    <location>
        <begin position="1096"/>
        <end position="1112"/>
    </location>
</feature>
<dbReference type="InterPro" id="IPR013525">
    <property type="entry name" value="ABC2_TM"/>
</dbReference>
<dbReference type="SMART" id="SM00382">
    <property type="entry name" value="AAA"/>
    <property type="match status" value="2"/>
</dbReference>
<feature type="transmembrane region" description="Helical" evidence="9">
    <location>
        <begin position="448"/>
        <end position="470"/>
    </location>
</feature>
<evidence type="ECO:0000259" key="10">
    <source>
        <dbReference type="PROSITE" id="PS50893"/>
    </source>
</evidence>
<organism evidence="11 12">
    <name type="scientific">Corynespora cassiicola Philippines</name>
    <dbReference type="NCBI Taxonomy" id="1448308"/>
    <lineage>
        <taxon>Eukaryota</taxon>
        <taxon>Fungi</taxon>
        <taxon>Dikarya</taxon>
        <taxon>Ascomycota</taxon>
        <taxon>Pezizomycotina</taxon>
        <taxon>Dothideomycetes</taxon>
        <taxon>Pleosporomycetidae</taxon>
        <taxon>Pleosporales</taxon>
        <taxon>Corynesporascaceae</taxon>
        <taxon>Corynespora</taxon>
    </lineage>
</organism>
<evidence type="ECO:0000256" key="5">
    <source>
        <dbReference type="ARBA" id="ARBA00022741"/>
    </source>
</evidence>
<gene>
    <name evidence="11" type="ORF">BS50DRAFT_629149</name>
</gene>
<keyword evidence="3" id="KW-0813">Transport</keyword>
<evidence type="ECO:0000256" key="9">
    <source>
        <dbReference type="SAM" id="Phobius"/>
    </source>
</evidence>
<feature type="transmembrane region" description="Helical" evidence="9">
    <location>
        <begin position="671"/>
        <end position="691"/>
    </location>
</feature>
<dbReference type="FunFam" id="3.40.50.300:FF:000054">
    <property type="entry name" value="ABC multidrug transporter atrF"/>
    <property type="match status" value="1"/>
</dbReference>
<dbReference type="SUPFAM" id="SSF52540">
    <property type="entry name" value="P-loop containing nucleoside triphosphate hydrolases"/>
    <property type="match status" value="2"/>
</dbReference>
<evidence type="ECO:0000313" key="12">
    <source>
        <dbReference type="Proteomes" id="UP000240883"/>
    </source>
</evidence>
<feature type="transmembrane region" description="Helical" evidence="9">
    <location>
        <begin position="1124"/>
        <end position="1145"/>
    </location>
</feature>
<keyword evidence="4 9" id="KW-0812">Transmembrane</keyword>
<proteinExistence type="inferred from homology"/>
<feature type="domain" description="ABC transporter" evidence="10">
    <location>
        <begin position="60"/>
        <end position="309"/>
    </location>
</feature>
<dbReference type="GO" id="GO:0016020">
    <property type="term" value="C:membrane"/>
    <property type="evidence" value="ECO:0007669"/>
    <property type="project" value="UniProtKB-SubCell"/>
</dbReference>
<dbReference type="CDD" id="cd03232">
    <property type="entry name" value="ABCG_PDR_domain2"/>
    <property type="match status" value="1"/>
</dbReference>
<feature type="transmembrane region" description="Helical" evidence="9">
    <location>
        <begin position="421"/>
        <end position="442"/>
    </location>
</feature>
<dbReference type="InterPro" id="IPR010929">
    <property type="entry name" value="PDR_CDR_ABC"/>
</dbReference>
<comment type="similarity">
    <text evidence="2">Belongs to the ABC transporter superfamily. ABCG family. PDR (TC 3.A.1.205) subfamily.</text>
</comment>
<dbReference type="GO" id="GO:0005524">
    <property type="term" value="F:ATP binding"/>
    <property type="evidence" value="ECO:0007669"/>
    <property type="project" value="UniProtKB-KW"/>
</dbReference>
<name>A0A2T2P663_CORCC</name>
<evidence type="ECO:0000256" key="3">
    <source>
        <dbReference type="ARBA" id="ARBA00022448"/>
    </source>
</evidence>
<dbReference type="PROSITE" id="PS00211">
    <property type="entry name" value="ABC_TRANSPORTER_1"/>
    <property type="match status" value="1"/>
</dbReference>
<dbReference type="OrthoDB" id="245989at2759"/>
<dbReference type="STRING" id="1448308.A0A2T2P663"/>
<feature type="transmembrane region" description="Helical" evidence="9">
    <location>
        <begin position="1235"/>
        <end position="1252"/>
    </location>
</feature>
<dbReference type="PROSITE" id="PS50893">
    <property type="entry name" value="ABC_TRANSPORTER_2"/>
    <property type="match status" value="2"/>
</dbReference>
<dbReference type="InterPro" id="IPR003593">
    <property type="entry name" value="AAA+_ATPase"/>
</dbReference>
<dbReference type="InterPro" id="IPR017871">
    <property type="entry name" value="ABC_transporter-like_CS"/>
</dbReference>
<evidence type="ECO:0000256" key="6">
    <source>
        <dbReference type="ARBA" id="ARBA00022840"/>
    </source>
</evidence>
<keyword evidence="6" id="KW-0067">ATP-binding</keyword>
<dbReference type="InterPro" id="IPR034003">
    <property type="entry name" value="ABCG_PDR_2"/>
</dbReference>
<dbReference type="Pfam" id="PF06422">
    <property type="entry name" value="PDR_CDR"/>
    <property type="match status" value="1"/>
</dbReference>
<dbReference type="Pfam" id="PF19055">
    <property type="entry name" value="ABC2_membrane_7"/>
    <property type="match status" value="1"/>
</dbReference>
<accession>A0A2T2P663</accession>
<protein>
    <submittedName>
        <fullName evidence="11">ABC transporter-like protein</fullName>
    </submittedName>
</protein>
<evidence type="ECO:0000256" key="1">
    <source>
        <dbReference type="ARBA" id="ARBA00004141"/>
    </source>
</evidence>
<feature type="transmembrane region" description="Helical" evidence="9">
    <location>
        <begin position="1165"/>
        <end position="1194"/>
    </location>
</feature>
<feature type="domain" description="ABC transporter" evidence="10">
    <location>
        <begin position="762"/>
        <end position="1008"/>
    </location>
</feature>
<dbReference type="Pfam" id="PF00005">
    <property type="entry name" value="ABC_tran"/>
    <property type="match status" value="2"/>
</dbReference>
<comment type="subcellular location">
    <subcellularLocation>
        <location evidence="1">Membrane</location>
        <topology evidence="1">Multi-pass membrane protein</topology>
    </subcellularLocation>
</comment>
<keyword evidence="7 9" id="KW-1133">Transmembrane helix</keyword>
<dbReference type="InterPro" id="IPR027417">
    <property type="entry name" value="P-loop_NTPase"/>
</dbReference>
<evidence type="ECO:0000256" key="4">
    <source>
        <dbReference type="ARBA" id="ARBA00022692"/>
    </source>
</evidence>
<dbReference type="Pfam" id="PF01061">
    <property type="entry name" value="ABC2_membrane"/>
    <property type="match status" value="2"/>
</dbReference>
<dbReference type="GO" id="GO:0016887">
    <property type="term" value="F:ATP hydrolysis activity"/>
    <property type="evidence" value="ECO:0007669"/>
    <property type="project" value="InterPro"/>
</dbReference>
<evidence type="ECO:0000256" key="7">
    <source>
        <dbReference type="ARBA" id="ARBA00022989"/>
    </source>
</evidence>